<feature type="compositionally biased region" description="Low complexity" evidence="2">
    <location>
        <begin position="748"/>
        <end position="768"/>
    </location>
</feature>
<name>A0A9W9IV60_9EURO</name>
<feature type="region of interest" description="Disordered" evidence="2">
    <location>
        <begin position="302"/>
        <end position="327"/>
    </location>
</feature>
<feature type="compositionally biased region" description="Low complexity" evidence="2">
    <location>
        <begin position="462"/>
        <end position="479"/>
    </location>
</feature>
<feature type="region of interest" description="Disordered" evidence="2">
    <location>
        <begin position="662"/>
        <end position="702"/>
    </location>
</feature>
<dbReference type="EMBL" id="JAPQKP010000006">
    <property type="protein sequence ID" value="KAJ5184667.1"/>
    <property type="molecule type" value="Genomic_DNA"/>
</dbReference>
<dbReference type="Proteomes" id="UP001150879">
    <property type="component" value="Unassembled WGS sequence"/>
</dbReference>
<evidence type="ECO:0000313" key="4">
    <source>
        <dbReference type="EMBL" id="KAJ5184667.1"/>
    </source>
</evidence>
<protein>
    <recommendedName>
        <fullName evidence="3">CCZ1/INTU/HSP4 first Longin domain-containing protein</fullName>
    </recommendedName>
</protein>
<comment type="similarity">
    <text evidence="1">Belongs to the CCZ1 family.</text>
</comment>
<feature type="domain" description="CCZ1/INTU/HSP4 first Longin" evidence="3">
    <location>
        <begin position="58"/>
        <end position="162"/>
    </location>
</feature>
<feature type="compositionally biased region" description="Acidic residues" evidence="2">
    <location>
        <begin position="529"/>
        <end position="543"/>
    </location>
</feature>
<dbReference type="AlphaFoldDB" id="A0A9W9IV60"/>
<feature type="region of interest" description="Disordered" evidence="2">
    <location>
        <begin position="462"/>
        <end position="550"/>
    </location>
</feature>
<dbReference type="InterPro" id="IPR043987">
    <property type="entry name" value="CCZ1/INTU/HSP4_longin_1"/>
</dbReference>
<evidence type="ECO:0000259" key="3">
    <source>
        <dbReference type="Pfam" id="PF19031"/>
    </source>
</evidence>
<evidence type="ECO:0000256" key="2">
    <source>
        <dbReference type="SAM" id="MobiDB-lite"/>
    </source>
</evidence>
<sequence>MILLIDKPRDVNIHPGSHSDASFFQPLLLLCVRCDPRTPSNDAMSESDHDSVIPAQLSYLAIYNPTLGPTDETIADQIVFYTSRTSYARRVDGSTAEGEANKCLEDEGNDRLRQIGLAQGMINFASNFSAGKTLEYVETEKSRVVLLELEKDWWVVASIDLTRLPVDPAQRSSGASDSSAFHYSSREMAPPPLLIQQLRRAHSEFLLHHDFNLDNILHQVGRSTFCLFLERFWENFAWNWELLLTGNPIVDIYNGIKLSAGGELGIGVGEEEWGSGEREVLEDFVTRTDGLVDLVVSRFGDPSPQFGGSPALAESNDQSRWLGADDDPRPSDGVIFTGVGALARHSLVQISHWMECIYRFRDAAYGVGRDPTSLRRRKPRKQRGRQISEDAPQPSTPDHNFKPGIPRPLITAALPPAPEVVEVNRAGTTNEASRLRTEQKSEIPGFPTEAVMKYLTLGYGSSWSFSPKSTSTPSESSTPMRDESNSNISTPRNQPIGAVQSPQAGVKHRNSTRNSHSGHFILGPRDDLEKLDDLEEGSPEPESENGKPKTRMVHRTLHVHLADGSDTTTKLRVVIYVHQPFMFTFLFDPQTPALSSPSLYSSMHHQLGPLQKPLLSSTSPTMAASRIAMSDTSPDPNKRFSTRTQPVYDLVYDPSNLTIRSSIPNIPSMSTTSSSTHPTNSTAHSPSPSPFPSPSSTPPPWSRVESIAIHHRLLSTHTDTRSRPQELERTSKTQRGWWVVWVRIPHNTPQTPTALSTTSSSVALSSITNNNDPSANQSQGHPAPPPQEAFLVRKASDYTSSASHGRVSNSARFFRDLGGASSAGLTGSSRAADMAPSKLVEGLGMDARRYIEGLLSLNR</sequence>
<feature type="region of interest" description="Disordered" evidence="2">
    <location>
        <begin position="369"/>
        <end position="411"/>
    </location>
</feature>
<comment type="caution">
    <text evidence="4">The sequence shown here is derived from an EMBL/GenBank/DDBJ whole genome shotgun (WGS) entry which is preliminary data.</text>
</comment>
<organism evidence="4 5">
    <name type="scientific">Penicillium cf. griseofulvum</name>
    <dbReference type="NCBI Taxonomy" id="2972120"/>
    <lineage>
        <taxon>Eukaryota</taxon>
        <taxon>Fungi</taxon>
        <taxon>Dikarya</taxon>
        <taxon>Ascomycota</taxon>
        <taxon>Pezizomycotina</taxon>
        <taxon>Eurotiomycetes</taxon>
        <taxon>Eurotiomycetidae</taxon>
        <taxon>Eurotiales</taxon>
        <taxon>Aspergillaceae</taxon>
        <taxon>Penicillium</taxon>
    </lineage>
</organism>
<feature type="compositionally biased region" description="Polar residues" evidence="2">
    <location>
        <begin position="769"/>
        <end position="780"/>
    </location>
</feature>
<keyword evidence="5" id="KW-1185">Reference proteome</keyword>
<reference evidence="4" key="2">
    <citation type="journal article" date="2023" name="IMA Fungus">
        <title>Comparative genomic study of the Penicillium genus elucidates a diverse pangenome and 15 lateral gene transfer events.</title>
        <authorList>
            <person name="Petersen C."/>
            <person name="Sorensen T."/>
            <person name="Nielsen M.R."/>
            <person name="Sondergaard T.E."/>
            <person name="Sorensen J.L."/>
            <person name="Fitzpatrick D.A."/>
            <person name="Frisvad J.C."/>
            <person name="Nielsen K.L."/>
        </authorList>
    </citation>
    <scope>NUCLEOTIDE SEQUENCE</scope>
    <source>
        <strain evidence="4">IBT 16849</strain>
    </source>
</reference>
<dbReference type="GO" id="GO:0016192">
    <property type="term" value="P:vesicle-mediated transport"/>
    <property type="evidence" value="ECO:0007669"/>
    <property type="project" value="InterPro"/>
</dbReference>
<reference evidence="4" key="1">
    <citation type="submission" date="2022-11" db="EMBL/GenBank/DDBJ databases">
        <authorList>
            <person name="Petersen C."/>
        </authorList>
    </citation>
    <scope>NUCLEOTIDE SEQUENCE</scope>
    <source>
        <strain evidence="4">IBT 16849</strain>
    </source>
</reference>
<feature type="compositionally biased region" description="Low complexity" evidence="2">
    <location>
        <begin position="662"/>
        <end position="686"/>
    </location>
</feature>
<feature type="region of interest" description="Disordered" evidence="2">
    <location>
        <begin position="748"/>
        <end position="787"/>
    </location>
</feature>
<proteinExistence type="inferred from homology"/>
<evidence type="ECO:0000256" key="1">
    <source>
        <dbReference type="ARBA" id="ARBA00005352"/>
    </source>
</evidence>
<dbReference type="PANTHER" id="PTHR13056">
    <property type="entry name" value="VACUOLAR FUSION PROTEIN CCZ1 HOMOLOG-RELATED"/>
    <property type="match status" value="1"/>
</dbReference>
<accession>A0A9W9IV60</accession>
<dbReference type="InterPro" id="IPR013176">
    <property type="entry name" value="Ccz1"/>
</dbReference>
<feature type="compositionally biased region" description="Pro residues" evidence="2">
    <location>
        <begin position="687"/>
        <end position="701"/>
    </location>
</feature>
<evidence type="ECO:0000313" key="5">
    <source>
        <dbReference type="Proteomes" id="UP001150879"/>
    </source>
</evidence>
<dbReference type="Pfam" id="PF19031">
    <property type="entry name" value="Intu_longin_1"/>
    <property type="match status" value="1"/>
</dbReference>
<dbReference type="PANTHER" id="PTHR13056:SF0">
    <property type="entry name" value="VACUOLAR FUSION PROTEIN CCZ1 HOMOLOG-RELATED"/>
    <property type="match status" value="1"/>
</dbReference>
<feature type="compositionally biased region" description="Basic residues" evidence="2">
    <location>
        <begin position="374"/>
        <end position="384"/>
    </location>
</feature>
<dbReference type="GO" id="GO:0035658">
    <property type="term" value="C:Mon1-Ccz1 complex"/>
    <property type="evidence" value="ECO:0007669"/>
    <property type="project" value="InterPro"/>
</dbReference>
<gene>
    <name evidence="4" type="ORF">N7472_009507</name>
</gene>